<accession>A0A1I5YTC8</accession>
<dbReference type="PANTHER" id="PTHR44942:SF4">
    <property type="entry name" value="METHYLTRANSFERASE TYPE 11 DOMAIN-CONTAINING PROTEIN"/>
    <property type="match status" value="1"/>
</dbReference>
<evidence type="ECO:0000256" key="3">
    <source>
        <dbReference type="ARBA" id="ARBA00022679"/>
    </source>
</evidence>
<feature type="domain" description="Methyltransferase type 11" evidence="4">
    <location>
        <begin position="50"/>
        <end position="144"/>
    </location>
</feature>
<dbReference type="CDD" id="cd02440">
    <property type="entry name" value="AdoMet_MTases"/>
    <property type="match status" value="1"/>
</dbReference>
<evidence type="ECO:0000256" key="2">
    <source>
        <dbReference type="ARBA" id="ARBA00022603"/>
    </source>
</evidence>
<evidence type="ECO:0000313" key="5">
    <source>
        <dbReference type="EMBL" id="SFQ47295.1"/>
    </source>
</evidence>
<dbReference type="Proteomes" id="UP000182624">
    <property type="component" value="Unassembled WGS sequence"/>
</dbReference>
<dbReference type="PANTHER" id="PTHR44942">
    <property type="entry name" value="METHYLTRANSF_11 DOMAIN-CONTAINING PROTEIN"/>
    <property type="match status" value="1"/>
</dbReference>
<dbReference type="OrthoDB" id="7365827at2"/>
<organism evidence="5 6">
    <name type="scientific">Butyrivibrio proteoclasticus</name>
    <dbReference type="NCBI Taxonomy" id="43305"/>
    <lineage>
        <taxon>Bacteria</taxon>
        <taxon>Bacillati</taxon>
        <taxon>Bacillota</taxon>
        <taxon>Clostridia</taxon>
        <taxon>Lachnospirales</taxon>
        <taxon>Lachnospiraceae</taxon>
        <taxon>Butyrivibrio</taxon>
    </lineage>
</organism>
<dbReference type="InterPro" id="IPR013216">
    <property type="entry name" value="Methyltransf_11"/>
</dbReference>
<dbReference type="AlphaFoldDB" id="A0A1I5YTC8"/>
<keyword evidence="2 5" id="KW-0489">Methyltransferase</keyword>
<keyword evidence="6" id="KW-1185">Reference proteome</keyword>
<comment type="similarity">
    <text evidence="1">Belongs to the methyltransferase superfamily.</text>
</comment>
<evidence type="ECO:0000313" key="6">
    <source>
        <dbReference type="Proteomes" id="UP000182624"/>
    </source>
</evidence>
<dbReference type="Pfam" id="PF08241">
    <property type="entry name" value="Methyltransf_11"/>
    <property type="match status" value="1"/>
</dbReference>
<dbReference type="InterPro" id="IPR051052">
    <property type="entry name" value="Diverse_substrate_MTase"/>
</dbReference>
<dbReference type="InterPro" id="IPR029063">
    <property type="entry name" value="SAM-dependent_MTases_sf"/>
</dbReference>
<dbReference type="SUPFAM" id="SSF53335">
    <property type="entry name" value="S-adenosyl-L-methionine-dependent methyltransferases"/>
    <property type="match status" value="1"/>
</dbReference>
<keyword evidence="3 5" id="KW-0808">Transferase</keyword>
<reference evidence="6" key="1">
    <citation type="submission" date="2016-10" db="EMBL/GenBank/DDBJ databases">
        <authorList>
            <person name="Varghese N."/>
            <person name="Submissions S."/>
        </authorList>
    </citation>
    <scope>NUCLEOTIDE SEQUENCE [LARGE SCALE GENOMIC DNA]</scope>
    <source>
        <strain evidence="6">P18</strain>
    </source>
</reference>
<proteinExistence type="inferred from homology"/>
<sequence>MIIDRRIDAGKAFDWGRTSEEYAKYRDVYPNEFYQRIADRGLCIDGQNVLDLGTGTGVLPRNMYRYGAIWTGTDISPEQIEQAKRLSEDADMKIDFQTVPTEEIDFPKESYDVITACQCFWYFDHERVMPKLADILKPDGRLLILYMAWLPFEDKIAGKSEELVLKYSPNWTGAGETKHAIWIPNVTYEYFELEDHEEYDLKISFTKESWHGRMKASRGVGASLSEEELEKWDEEHRELLDEIAPEQFEVLHYVALAVLKKITTS</sequence>
<evidence type="ECO:0000256" key="1">
    <source>
        <dbReference type="ARBA" id="ARBA00008361"/>
    </source>
</evidence>
<dbReference type="GO" id="GO:0008757">
    <property type="term" value="F:S-adenosylmethionine-dependent methyltransferase activity"/>
    <property type="evidence" value="ECO:0007669"/>
    <property type="project" value="InterPro"/>
</dbReference>
<dbReference type="EMBL" id="FOXO01000056">
    <property type="protein sequence ID" value="SFQ47295.1"/>
    <property type="molecule type" value="Genomic_DNA"/>
</dbReference>
<name>A0A1I5YTC8_9FIRM</name>
<protein>
    <submittedName>
        <fullName evidence="5">Methyltransferase domain-containing protein</fullName>
    </submittedName>
</protein>
<dbReference type="GO" id="GO:0032259">
    <property type="term" value="P:methylation"/>
    <property type="evidence" value="ECO:0007669"/>
    <property type="project" value="UniProtKB-KW"/>
</dbReference>
<dbReference type="Gene3D" id="3.40.50.150">
    <property type="entry name" value="Vaccinia Virus protein VP39"/>
    <property type="match status" value="1"/>
</dbReference>
<evidence type="ECO:0000259" key="4">
    <source>
        <dbReference type="Pfam" id="PF08241"/>
    </source>
</evidence>
<gene>
    <name evidence="5" type="ORF">SAMN04487928_1565</name>
</gene>